<evidence type="ECO:0000256" key="5">
    <source>
        <dbReference type="ARBA" id="ARBA00022687"/>
    </source>
</evidence>
<evidence type="ECO:0000259" key="8">
    <source>
        <dbReference type="Pfam" id="PF04706"/>
    </source>
</evidence>
<dbReference type="GO" id="GO:0048019">
    <property type="term" value="F:receptor antagonist activity"/>
    <property type="evidence" value="ECO:0007669"/>
    <property type="project" value="TreeGrafter"/>
</dbReference>
<dbReference type="GO" id="GO:0016055">
    <property type="term" value="P:Wnt signaling pathway"/>
    <property type="evidence" value="ECO:0007669"/>
    <property type="project" value="UniProtKB-KW"/>
</dbReference>
<accession>A0A423SW48</accession>
<keyword evidence="6" id="KW-0732">Signal</keyword>
<protein>
    <submittedName>
        <fullName evidence="9">AmphiDkk3</fullName>
    </submittedName>
</protein>
<keyword evidence="4" id="KW-0964">Secreted</keyword>
<dbReference type="AlphaFoldDB" id="A0A423SW48"/>
<comment type="caution">
    <text evidence="9">The sequence shown here is derived from an EMBL/GenBank/DDBJ whole genome shotgun (WGS) entry which is preliminary data.</text>
</comment>
<dbReference type="InterPro" id="IPR006796">
    <property type="entry name" value="Dickkopf_N"/>
</dbReference>
<sequence>MSVDAVRGRCAAHVLVRRHEGHELVPGRRLLSRVFAHKAALARTKLVHGVVEAALRDVALVAQRHTPLTHLLSMATGAAHPCSTIPLLAAPGALTPTLDALLAQPNMQAYPPSHMASRRHSYLMISFVLQRLCTNDRVCGRGQFCDQHYGVCRDHVTEGHECRRDAMCEGGYACMFGLCQKRIKRGREGARCRKERDCGAGMCCARRHGEQVCQRRVPLGHKCYVPEGGLDYSMNQLCPCESGLVCKYTAQQPPSRHQLMALMSAYEDMRCAAPSHRVD</sequence>
<keyword evidence="10" id="KW-1185">Reference proteome</keyword>
<keyword evidence="3" id="KW-0217">Developmental protein</keyword>
<evidence type="ECO:0000256" key="4">
    <source>
        <dbReference type="ARBA" id="ARBA00022525"/>
    </source>
</evidence>
<evidence type="ECO:0000256" key="3">
    <source>
        <dbReference type="ARBA" id="ARBA00022473"/>
    </source>
</evidence>
<gene>
    <name evidence="9" type="ORF">C7M84_013365</name>
</gene>
<dbReference type="GO" id="GO:0039706">
    <property type="term" value="F:co-receptor binding"/>
    <property type="evidence" value="ECO:0007669"/>
    <property type="project" value="TreeGrafter"/>
</dbReference>
<evidence type="ECO:0000256" key="6">
    <source>
        <dbReference type="ARBA" id="ARBA00022729"/>
    </source>
</evidence>
<name>A0A423SW48_PENVA</name>
<reference evidence="9 10" key="1">
    <citation type="submission" date="2018-04" db="EMBL/GenBank/DDBJ databases">
        <authorList>
            <person name="Zhang X."/>
            <person name="Yuan J."/>
            <person name="Li F."/>
            <person name="Xiang J."/>
        </authorList>
    </citation>
    <scope>NUCLEOTIDE SEQUENCE [LARGE SCALE GENOMIC DNA]</scope>
    <source>
        <tissue evidence="9">Muscle</tissue>
    </source>
</reference>
<dbReference type="PANTHER" id="PTHR12113">
    <property type="entry name" value="DICKKOPF3-LIKE 3"/>
    <property type="match status" value="1"/>
</dbReference>
<evidence type="ECO:0000256" key="7">
    <source>
        <dbReference type="ARBA" id="ARBA00023157"/>
    </source>
</evidence>
<dbReference type="GO" id="GO:0090090">
    <property type="term" value="P:negative regulation of canonical Wnt signaling pathway"/>
    <property type="evidence" value="ECO:0007669"/>
    <property type="project" value="TreeGrafter"/>
</dbReference>
<dbReference type="PANTHER" id="PTHR12113:SF31">
    <property type="entry name" value="DICKKOPF N-TERMINAL CYSTEINE-RICH DOMAIN-CONTAINING PROTEIN"/>
    <property type="match status" value="1"/>
</dbReference>
<evidence type="ECO:0000256" key="2">
    <source>
        <dbReference type="ARBA" id="ARBA00010842"/>
    </source>
</evidence>
<dbReference type="GO" id="GO:0005615">
    <property type="term" value="C:extracellular space"/>
    <property type="evidence" value="ECO:0007669"/>
    <property type="project" value="TreeGrafter"/>
</dbReference>
<evidence type="ECO:0000256" key="1">
    <source>
        <dbReference type="ARBA" id="ARBA00004613"/>
    </source>
</evidence>
<proteinExistence type="inferred from homology"/>
<comment type="subcellular location">
    <subcellularLocation>
        <location evidence="1">Secreted</location>
    </subcellularLocation>
</comment>
<dbReference type="Gene3D" id="2.10.80.10">
    <property type="entry name" value="Lipase, subunit A"/>
    <property type="match status" value="1"/>
</dbReference>
<keyword evidence="7" id="KW-1015">Disulfide bond</keyword>
<dbReference type="InterPro" id="IPR039863">
    <property type="entry name" value="DKK1-4"/>
</dbReference>
<dbReference type="Proteomes" id="UP000283509">
    <property type="component" value="Unassembled WGS sequence"/>
</dbReference>
<dbReference type="Pfam" id="PF04706">
    <property type="entry name" value="Dickkopf_N"/>
    <property type="match status" value="1"/>
</dbReference>
<dbReference type="EMBL" id="QCYY01002662">
    <property type="protein sequence ID" value="ROT68474.1"/>
    <property type="molecule type" value="Genomic_DNA"/>
</dbReference>
<organism evidence="9 10">
    <name type="scientific">Penaeus vannamei</name>
    <name type="common">Whiteleg shrimp</name>
    <name type="synonym">Litopenaeus vannamei</name>
    <dbReference type="NCBI Taxonomy" id="6689"/>
    <lineage>
        <taxon>Eukaryota</taxon>
        <taxon>Metazoa</taxon>
        <taxon>Ecdysozoa</taxon>
        <taxon>Arthropoda</taxon>
        <taxon>Crustacea</taxon>
        <taxon>Multicrustacea</taxon>
        <taxon>Malacostraca</taxon>
        <taxon>Eumalacostraca</taxon>
        <taxon>Eucarida</taxon>
        <taxon>Decapoda</taxon>
        <taxon>Dendrobranchiata</taxon>
        <taxon>Penaeoidea</taxon>
        <taxon>Penaeidae</taxon>
        <taxon>Penaeus</taxon>
    </lineage>
</organism>
<dbReference type="OrthoDB" id="4321958at2759"/>
<comment type="similarity">
    <text evidence="2">Belongs to the dickkopf family.</text>
</comment>
<reference evidence="9 10" key="2">
    <citation type="submission" date="2019-01" db="EMBL/GenBank/DDBJ databases">
        <title>The decoding of complex shrimp genome reveals the adaptation for benthos swimmer, frequently molting mechanism and breeding impact on genome.</title>
        <authorList>
            <person name="Sun Y."/>
            <person name="Gao Y."/>
            <person name="Yu Y."/>
        </authorList>
    </citation>
    <scope>NUCLEOTIDE SEQUENCE [LARGE SCALE GENOMIC DNA]</scope>
    <source>
        <tissue evidence="9">Muscle</tissue>
    </source>
</reference>
<feature type="domain" description="Dickkopf N-terminal cysteine-rich" evidence="8">
    <location>
        <begin position="133"/>
        <end position="180"/>
    </location>
</feature>
<evidence type="ECO:0000313" key="9">
    <source>
        <dbReference type="EMBL" id="ROT68474.1"/>
    </source>
</evidence>
<keyword evidence="5" id="KW-0879">Wnt signaling pathway</keyword>
<evidence type="ECO:0000313" key="10">
    <source>
        <dbReference type="Proteomes" id="UP000283509"/>
    </source>
</evidence>